<dbReference type="KEGG" id="phet:94293624"/>
<evidence type="ECO:0000313" key="2">
    <source>
        <dbReference type="EMBL" id="KAG5510287.1"/>
    </source>
</evidence>
<organism evidence="2 3">
    <name type="scientific">Porcisia hertigi</name>
    <dbReference type="NCBI Taxonomy" id="2761500"/>
    <lineage>
        <taxon>Eukaryota</taxon>
        <taxon>Discoba</taxon>
        <taxon>Euglenozoa</taxon>
        <taxon>Kinetoplastea</taxon>
        <taxon>Metakinetoplastina</taxon>
        <taxon>Trypanosomatida</taxon>
        <taxon>Trypanosomatidae</taxon>
        <taxon>Leishmaniinae</taxon>
        <taxon>Porcisia</taxon>
    </lineage>
</organism>
<proteinExistence type="predicted"/>
<dbReference type="OrthoDB" id="247900at2759"/>
<dbReference type="AlphaFoldDB" id="A0A836IPI2"/>
<dbReference type="RefSeq" id="XP_067759028.1">
    <property type="nucleotide sequence ID" value="XM_067903547.1"/>
</dbReference>
<feature type="region of interest" description="Disordered" evidence="1">
    <location>
        <begin position="854"/>
        <end position="885"/>
    </location>
</feature>
<feature type="compositionally biased region" description="Basic and acidic residues" evidence="1">
    <location>
        <begin position="387"/>
        <end position="402"/>
    </location>
</feature>
<gene>
    <name evidence="2" type="ORF">JKF63_07615</name>
</gene>
<evidence type="ECO:0000256" key="1">
    <source>
        <dbReference type="SAM" id="MobiDB-lite"/>
    </source>
</evidence>
<dbReference type="GeneID" id="94293624"/>
<reference evidence="2 3" key="1">
    <citation type="submission" date="2021-02" db="EMBL/GenBank/DDBJ databases">
        <title>Porcisia hertigi Genome sequencing and assembly.</title>
        <authorList>
            <person name="Almutairi H."/>
            <person name="Gatherer D."/>
        </authorList>
    </citation>
    <scope>NUCLEOTIDE SEQUENCE [LARGE SCALE GENOMIC DNA]</scope>
    <source>
        <strain evidence="2 3">C119</strain>
    </source>
</reference>
<protein>
    <submittedName>
        <fullName evidence="2">Uncharacterized protein</fullName>
    </submittedName>
</protein>
<evidence type="ECO:0000313" key="3">
    <source>
        <dbReference type="Proteomes" id="UP000674318"/>
    </source>
</evidence>
<dbReference type="EMBL" id="JAFJZO010000010">
    <property type="protein sequence ID" value="KAG5510287.1"/>
    <property type="molecule type" value="Genomic_DNA"/>
</dbReference>
<name>A0A836IPI2_9TRYP</name>
<feature type="region of interest" description="Disordered" evidence="1">
    <location>
        <begin position="360"/>
        <end position="428"/>
    </location>
</feature>
<sequence length="913" mass="98498">MFRIVLQRSAAQRRIAEQLEAVSLDEVLRRMQSSSLTNPARSLEAHFVLSTERCDHGSTMRAAAAAPSAEQLKETPGDLLRNALSERLLAEVRRDLDSPIITLDDGSLMLANCVRHGLSPLATQQIFALWQRCMDHAATGACYAALSRTSIAMLGRGKSSSALARPSGSAAGVSELTQFQSLVRVMEACLDAHDGQRRDFSLSVKETSLAAPCLRRIQTSSSIPLTLDDLAALVDFVEQRWSLFIDHGTSTTGLLVQFTALALTLTGCASSVAAEADAGSTFLTSLRRLSRLQTDRALLQQRIHALCERAIASLCSQEVEFAAAGDGGASPSRERPWWYQPQELVRLSWAMRLVEAYETERRQGSMSSSGTRLPVGHSRHGKGGGPRRPESSLGRDTRKDAGKAGLSFSSAARSTSPRRPHTASSAARWSRRVPTAWWSGSSTSAHGASAGHRKAEAALQAGPRLGAYVTRYAMQHIPKAKSRRSALPPSLPSYAISATLLSISLLDIEDVFATVCITASLLASTETARDFSWWMRDFVLQHHRQRGLDSVWELAGLIGIAEVCVVYPDGTQTVLAEALKCLELCAPMLWCTGDSEVTSGFGSPGLLWPRACQVVSDALPLSTVRAEAQRTLQALMYTASQTASSFTSTGESVSELARRHQRYGLLELACLQLQSPGNTITPATARVILQLVLAAPFRRDNADHGGLAAVARAMFVFTRPTLTLSAPASTPQDGLLYDSVVPYLLNELSRLLSSSAATSDDGATASVEDDRGKLQPLQQLTSAERQLLRSALQEVRLRTQCGRGEGPLWEPVLAPNSSQVDQRQATRTAPVQAPLSLSVTTPQVGVVGSAGASAPPFDREAGPMDANSGASQRCRRSHGRIPQQRMRVSEEHLLLQSEIDTLTRSLGQRRSLG</sequence>
<dbReference type="Proteomes" id="UP000674318">
    <property type="component" value="Chromosome 10"/>
</dbReference>
<keyword evidence="3" id="KW-1185">Reference proteome</keyword>
<accession>A0A836IPI2</accession>
<comment type="caution">
    <text evidence="2">The sequence shown here is derived from an EMBL/GenBank/DDBJ whole genome shotgun (WGS) entry which is preliminary data.</text>
</comment>